<dbReference type="EC" id="7.1.1.1" evidence="4 15"/>
<keyword evidence="7 15" id="KW-0997">Cell inner membrane</keyword>
<comment type="similarity">
    <text evidence="3 15">Belongs to the PNT beta subunit family.</text>
</comment>
<comment type="catalytic activity">
    <reaction evidence="14 15">
        <text>NAD(+) + NADPH + H(+)(in) = NADH + NADP(+) + H(+)(out)</text>
        <dbReference type="Rhea" id="RHEA:47992"/>
        <dbReference type="ChEBI" id="CHEBI:15378"/>
        <dbReference type="ChEBI" id="CHEBI:57540"/>
        <dbReference type="ChEBI" id="CHEBI:57783"/>
        <dbReference type="ChEBI" id="CHEBI:57945"/>
        <dbReference type="ChEBI" id="CHEBI:58349"/>
        <dbReference type="EC" id="7.1.1.1"/>
    </reaction>
</comment>
<dbReference type="InterPro" id="IPR034300">
    <property type="entry name" value="PNTB-like"/>
</dbReference>
<feature type="transmembrane region" description="Helical" evidence="16">
    <location>
        <begin position="122"/>
        <end position="146"/>
    </location>
</feature>
<dbReference type="AlphaFoldDB" id="A0A1H7MT86"/>
<comment type="function">
    <text evidence="1 15">The transhydrogenation between NADH and NADP is coupled to respiration and ATP hydrolysis and functions as a proton pump across the membrane.</text>
</comment>
<dbReference type="GO" id="GO:0005886">
    <property type="term" value="C:plasma membrane"/>
    <property type="evidence" value="ECO:0007669"/>
    <property type="project" value="UniProtKB-SubCell"/>
</dbReference>
<organism evidence="18 19">
    <name type="scientific">Parapedobacter koreensis</name>
    <dbReference type="NCBI Taxonomy" id="332977"/>
    <lineage>
        <taxon>Bacteria</taxon>
        <taxon>Pseudomonadati</taxon>
        <taxon>Bacteroidota</taxon>
        <taxon>Sphingobacteriia</taxon>
        <taxon>Sphingobacteriales</taxon>
        <taxon>Sphingobacteriaceae</taxon>
        <taxon>Parapedobacter</taxon>
    </lineage>
</organism>
<dbReference type="GO" id="GO:0008750">
    <property type="term" value="F:proton-translocating NAD(P)+ transhydrogenase activity"/>
    <property type="evidence" value="ECO:0007669"/>
    <property type="project" value="UniProtKB-EC"/>
</dbReference>
<keyword evidence="10 15" id="KW-1278">Translocase</keyword>
<evidence type="ECO:0000256" key="14">
    <source>
        <dbReference type="ARBA" id="ARBA00048202"/>
    </source>
</evidence>
<proteinExistence type="inferred from homology"/>
<keyword evidence="12 15" id="KW-0520">NAD</keyword>
<dbReference type="STRING" id="332977.SAMN05421740_103625"/>
<feature type="transmembrane region" description="Helical" evidence="16">
    <location>
        <begin position="89"/>
        <end position="110"/>
    </location>
</feature>
<dbReference type="InterPro" id="IPR012136">
    <property type="entry name" value="NADH_DH_b"/>
</dbReference>
<evidence type="ECO:0000256" key="2">
    <source>
        <dbReference type="ARBA" id="ARBA00004429"/>
    </source>
</evidence>
<gene>
    <name evidence="18" type="ORF">SAMN05421740_103625</name>
</gene>
<dbReference type="PANTHER" id="PTHR44758">
    <property type="entry name" value="NAD(P) TRANSHYDROGENASE SUBUNIT BETA"/>
    <property type="match status" value="1"/>
</dbReference>
<feature type="transmembrane region" description="Helical" evidence="16">
    <location>
        <begin position="39"/>
        <end position="57"/>
    </location>
</feature>
<evidence type="ECO:0000256" key="9">
    <source>
        <dbReference type="ARBA" id="ARBA00022857"/>
    </source>
</evidence>
<keyword evidence="8 16" id="KW-0812">Transmembrane</keyword>
<sequence>MEATLIIFIHIAYLVAAILFIVGIKLLGKAPTARKGNGLSMLAMLIAIVATLAYQQVLSYTEIAITVLLASSIGVFAGRKVAMTAMPEMIALLNGFGGLASAFVSMSQYWRLTQETNQGIPAVMGITVALSVLIGAVTFSGSMVAFGKLRGIINGRAVVFAGQHLMNGLLLIGAVVLSVFMIVDAASSVWVISMLALALLLGILAVIPIGGADMPVVIALLNSYTGVAAAATGFVLENQVLIITGALVGTAGLILTQIMCKAMNRSLKNVVLGGFGQTASTAEDESGDIVIKEVGVEESAMLFDAVSSVIIVPGYGMAVAQAQHIVRELSEQLEKRGISVKFAIHPVAGRMPGHMNVLLAEANIPYDKLVEMERINDEFAQTDIALIIGANDVVNPAAKTNPSSPIFGMPVLDVEKAQTVIVCKRSMNAGYAGIENELFGYPNCLMLFGDAKATITEVVGELKGMD</sequence>
<keyword evidence="11 16" id="KW-1133">Transmembrane helix</keyword>
<evidence type="ECO:0000256" key="10">
    <source>
        <dbReference type="ARBA" id="ARBA00022967"/>
    </source>
</evidence>
<dbReference type="SUPFAM" id="SSF52467">
    <property type="entry name" value="DHS-like NAD/FAD-binding domain"/>
    <property type="match status" value="1"/>
</dbReference>
<evidence type="ECO:0000256" key="5">
    <source>
        <dbReference type="ARBA" id="ARBA00014581"/>
    </source>
</evidence>
<feature type="transmembrane region" description="Helical" evidence="16">
    <location>
        <begin position="6"/>
        <end position="27"/>
    </location>
</feature>
<evidence type="ECO:0000256" key="15">
    <source>
        <dbReference type="PIRNR" id="PIRNR000204"/>
    </source>
</evidence>
<evidence type="ECO:0000256" key="3">
    <source>
        <dbReference type="ARBA" id="ARBA00007919"/>
    </source>
</evidence>
<feature type="transmembrane region" description="Helical" evidence="16">
    <location>
        <begin position="216"/>
        <end position="235"/>
    </location>
</feature>
<comment type="subcellular location">
    <subcellularLocation>
        <location evidence="2">Cell inner membrane</location>
        <topology evidence="2">Multi-pass membrane protein</topology>
    </subcellularLocation>
</comment>
<feature type="transmembrane region" description="Helical" evidence="16">
    <location>
        <begin position="241"/>
        <end position="260"/>
    </location>
</feature>
<dbReference type="InterPro" id="IPR029035">
    <property type="entry name" value="DHS-like_NAD/FAD-binding_dom"/>
</dbReference>
<dbReference type="EMBL" id="FNZR01000003">
    <property type="protein sequence ID" value="SEL14018.1"/>
    <property type="molecule type" value="Genomic_DNA"/>
</dbReference>
<evidence type="ECO:0000256" key="7">
    <source>
        <dbReference type="ARBA" id="ARBA00022519"/>
    </source>
</evidence>
<dbReference type="PIRSF" id="PIRSF000204">
    <property type="entry name" value="PNTB"/>
    <property type="match status" value="1"/>
</dbReference>
<feature type="transmembrane region" description="Helical" evidence="16">
    <location>
        <begin position="189"/>
        <end position="209"/>
    </location>
</feature>
<keyword evidence="19" id="KW-1185">Reference proteome</keyword>
<protein>
    <recommendedName>
        <fullName evidence="5 15">NAD(P) transhydrogenase subunit beta</fullName>
        <ecNumber evidence="4 15">7.1.1.1</ecNumber>
    </recommendedName>
    <alternativeName>
        <fullName evidence="15">Nicotinamide nucleotide transhydrogenase subunit beta</fullName>
    </alternativeName>
</protein>
<evidence type="ECO:0000256" key="11">
    <source>
        <dbReference type="ARBA" id="ARBA00022989"/>
    </source>
</evidence>
<evidence type="ECO:0000313" key="19">
    <source>
        <dbReference type="Proteomes" id="UP000198916"/>
    </source>
</evidence>
<evidence type="ECO:0000256" key="16">
    <source>
        <dbReference type="SAM" id="Phobius"/>
    </source>
</evidence>
<feature type="domain" description="NADP transhydrogenase beta-like" evidence="17">
    <location>
        <begin position="10"/>
        <end position="459"/>
    </location>
</feature>
<dbReference type="Proteomes" id="UP000198916">
    <property type="component" value="Unassembled WGS sequence"/>
</dbReference>
<dbReference type="Pfam" id="PF02233">
    <property type="entry name" value="PNTB"/>
    <property type="match status" value="1"/>
</dbReference>
<evidence type="ECO:0000256" key="4">
    <source>
        <dbReference type="ARBA" id="ARBA00012943"/>
    </source>
</evidence>
<evidence type="ECO:0000259" key="17">
    <source>
        <dbReference type="Pfam" id="PF02233"/>
    </source>
</evidence>
<dbReference type="PANTHER" id="PTHR44758:SF1">
    <property type="entry name" value="NAD(P) TRANSHYDROGENASE SUBUNIT BETA"/>
    <property type="match status" value="1"/>
</dbReference>
<evidence type="ECO:0000256" key="6">
    <source>
        <dbReference type="ARBA" id="ARBA00022475"/>
    </source>
</evidence>
<evidence type="ECO:0000256" key="13">
    <source>
        <dbReference type="ARBA" id="ARBA00023136"/>
    </source>
</evidence>
<feature type="transmembrane region" description="Helical" evidence="16">
    <location>
        <begin position="158"/>
        <end position="183"/>
    </location>
</feature>
<dbReference type="GO" id="GO:0050661">
    <property type="term" value="F:NADP binding"/>
    <property type="evidence" value="ECO:0007669"/>
    <property type="project" value="InterPro"/>
</dbReference>
<dbReference type="OrthoDB" id="9763786at2"/>
<feature type="transmembrane region" description="Helical" evidence="16">
    <location>
        <begin position="63"/>
        <end position="82"/>
    </location>
</feature>
<keyword evidence="6 15" id="KW-1003">Cell membrane</keyword>
<dbReference type="RefSeq" id="WP_090605233.1">
    <property type="nucleotide sequence ID" value="NZ_FNZR01000003.1"/>
</dbReference>
<evidence type="ECO:0000256" key="1">
    <source>
        <dbReference type="ARBA" id="ARBA00003943"/>
    </source>
</evidence>
<accession>A0A1H7MT86</accession>
<keyword evidence="9 15" id="KW-0521">NADP</keyword>
<reference evidence="19" key="1">
    <citation type="submission" date="2016-10" db="EMBL/GenBank/DDBJ databases">
        <authorList>
            <person name="Varghese N."/>
            <person name="Submissions S."/>
        </authorList>
    </citation>
    <scope>NUCLEOTIDE SEQUENCE [LARGE SCALE GENOMIC DNA]</scope>
    <source>
        <strain evidence="19">Jip14</strain>
    </source>
</reference>
<evidence type="ECO:0000313" key="18">
    <source>
        <dbReference type="EMBL" id="SEL14018.1"/>
    </source>
</evidence>
<evidence type="ECO:0000256" key="8">
    <source>
        <dbReference type="ARBA" id="ARBA00022692"/>
    </source>
</evidence>
<keyword evidence="13 15" id="KW-0472">Membrane</keyword>
<name>A0A1H7MT86_9SPHI</name>
<dbReference type="Gene3D" id="3.40.50.1220">
    <property type="entry name" value="TPP-binding domain"/>
    <property type="match status" value="1"/>
</dbReference>
<evidence type="ECO:0000256" key="12">
    <source>
        <dbReference type="ARBA" id="ARBA00023027"/>
    </source>
</evidence>